<evidence type="ECO:0000313" key="3">
    <source>
        <dbReference type="Proteomes" id="UP000008975"/>
    </source>
</evidence>
<sequence length="231" mass="24278">MFGCDGAVAVALEAADVSPAAAVGDVAELFDVDVDHRTGVFVFVTAGGFAGADIDVAEPTGVFVFVTAGGFAGADIDVAEPIDVATGENGVNSRRGHPEPGADPDRPQPLLPSQVHDLANQLPRGLARTAMRPRGTIVHTLFAHFDVPASPPLRGAPRHPEMGRRRSDRPAVIDDLPGESKALARCQSSVSVGHEDLLGHRVRELDSSTLDREVLTRPSRHTSTNVPGQHS</sequence>
<gene>
    <name evidence="2" type="ordered locus">MTES_1441</name>
</gene>
<dbReference type="HOGENOM" id="CLU_1198676_0_0_11"/>
<dbReference type="KEGG" id="mts:MTES_1441"/>
<dbReference type="EMBL" id="AP012052">
    <property type="protein sequence ID" value="BAJ74405.1"/>
    <property type="molecule type" value="Genomic_DNA"/>
</dbReference>
<reference key="2">
    <citation type="submission" date="2011-02" db="EMBL/GenBank/DDBJ databases">
        <title>Genome sequence of Microbacterium testaceum StLB037.</title>
        <authorList>
            <person name="Morohoshi T."/>
            <person name="Wang W.Z."/>
            <person name="Someya N."/>
            <person name="Ikeda T."/>
        </authorList>
    </citation>
    <scope>NUCLEOTIDE SEQUENCE</scope>
    <source>
        <strain>StLB037</strain>
    </source>
</reference>
<dbReference type="AlphaFoldDB" id="E8N8G0"/>
<keyword evidence="2" id="KW-0645">Protease</keyword>
<dbReference type="STRING" id="979556.MTES_1441"/>
<evidence type="ECO:0000256" key="1">
    <source>
        <dbReference type="SAM" id="MobiDB-lite"/>
    </source>
</evidence>
<feature type="region of interest" description="Disordered" evidence="1">
    <location>
        <begin position="151"/>
        <end position="172"/>
    </location>
</feature>
<organism evidence="2 3">
    <name type="scientific">Microbacterium testaceum (strain StLB037)</name>
    <dbReference type="NCBI Taxonomy" id="979556"/>
    <lineage>
        <taxon>Bacteria</taxon>
        <taxon>Bacillati</taxon>
        <taxon>Actinomycetota</taxon>
        <taxon>Actinomycetes</taxon>
        <taxon>Micrococcales</taxon>
        <taxon>Microbacteriaceae</taxon>
        <taxon>Microbacterium</taxon>
    </lineage>
</organism>
<evidence type="ECO:0000313" key="2">
    <source>
        <dbReference type="EMBL" id="BAJ74405.1"/>
    </source>
</evidence>
<proteinExistence type="predicted"/>
<reference evidence="2 3" key="1">
    <citation type="journal article" date="2011" name="J. Bacteriol.">
        <title>Genome sequence of Microbacterium testaceum StLB037, an N-acylhomoserine lactone-degrading bacterium isolated from potato leaves.</title>
        <authorList>
            <person name="Morohoshi T."/>
            <person name="Wang W.-Z."/>
            <person name="Someya N."/>
            <person name="Ikeda T."/>
        </authorList>
    </citation>
    <scope>NUCLEOTIDE SEQUENCE [LARGE SCALE GENOMIC DNA]</scope>
    <source>
        <strain evidence="2 3">StLB037</strain>
    </source>
</reference>
<feature type="compositionally biased region" description="Polar residues" evidence="1">
    <location>
        <begin position="221"/>
        <end position="231"/>
    </location>
</feature>
<name>E8N8G0_MICTS</name>
<feature type="compositionally biased region" description="Basic and acidic residues" evidence="1">
    <location>
        <begin position="96"/>
        <end position="106"/>
    </location>
</feature>
<keyword evidence="2" id="KW-0378">Hydrolase</keyword>
<accession>E8N8G0</accession>
<feature type="compositionally biased region" description="Basic and acidic residues" evidence="1">
    <location>
        <begin position="158"/>
        <end position="172"/>
    </location>
</feature>
<dbReference type="GO" id="GO:0006508">
    <property type="term" value="P:proteolysis"/>
    <property type="evidence" value="ECO:0007669"/>
    <property type="project" value="UniProtKB-KW"/>
</dbReference>
<feature type="region of interest" description="Disordered" evidence="1">
    <location>
        <begin position="86"/>
        <end position="112"/>
    </location>
</feature>
<feature type="region of interest" description="Disordered" evidence="1">
    <location>
        <begin position="208"/>
        <end position="231"/>
    </location>
</feature>
<protein>
    <submittedName>
        <fullName evidence="2">Membrane-bound serine protease</fullName>
    </submittedName>
</protein>
<dbReference type="eggNOG" id="ENOG50324PM">
    <property type="taxonomic scope" value="Bacteria"/>
</dbReference>
<dbReference type="GO" id="GO:0008233">
    <property type="term" value="F:peptidase activity"/>
    <property type="evidence" value="ECO:0007669"/>
    <property type="project" value="UniProtKB-KW"/>
</dbReference>
<dbReference type="Proteomes" id="UP000008975">
    <property type="component" value="Chromosome"/>
</dbReference>